<feature type="compositionally biased region" description="Basic and acidic residues" evidence="4">
    <location>
        <begin position="438"/>
        <end position="457"/>
    </location>
</feature>
<evidence type="ECO:0000256" key="4">
    <source>
        <dbReference type="SAM" id="MobiDB-lite"/>
    </source>
</evidence>
<dbReference type="EMBL" id="KN716317">
    <property type="protein sequence ID" value="KJH47200.1"/>
    <property type="molecule type" value="Genomic_DNA"/>
</dbReference>
<feature type="compositionally biased region" description="Polar residues" evidence="4">
    <location>
        <begin position="286"/>
        <end position="309"/>
    </location>
</feature>
<feature type="compositionally biased region" description="Acidic residues" evidence="4">
    <location>
        <begin position="468"/>
        <end position="478"/>
    </location>
</feature>
<dbReference type="Proteomes" id="UP000053766">
    <property type="component" value="Unassembled WGS sequence"/>
</dbReference>
<feature type="compositionally biased region" description="Basic and acidic residues" evidence="4">
    <location>
        <begin position="398"/>
        <end position="428"/>
    </location>
</feature>
<dbReference type="STRING" id="29172.A0A0D8XRS0"/>
<feature type="region of interest" description="Disordered" evidence="4">
    <location>
        <begin position="234"/>
        <end position="478"/>
    </location>
</feature>
<reference evidence="5 6" key="1">
    <citation type="submission" date="2013-11" db="EMBL/GenBank/DDBJ databases">
        <title>Draft genome of the bovine lungworm Dictyocaulus viviparus.</title>
        <authorList>
            <person name="Mitreva M."/>
        </authorList>
    </citation>
    <scope>NUCLEOTIDE SEQUENCE [LARGE SCALE GENOMIC DNA]</scope>
    <source>
        <strain evidence="5 6">HannoverDv2000</strain>
    </source>
</reference>
<evidence type="ECO:0000256" key="3">
    <source>
        <dbReference type="SAM" id="Coils"/>
    </source>
</evidence>
<name>A0A0D8XRS0_DICVI</name>
<feature type="region of interest" description="Disordered" evidence="4">
    <location>
        <begin position="144"/>
        <end position="200"/>
    </location>
</feature>
<keyword evidence="6" id="KW-1185">Reference proteome</keyword>
<feature type="compositionally biased region" description="Polar residues" evidence="4">
    <location>
        <begin position="234"/>
        <end position="255"/>
    </location>
</feature>
<reference evidence="6" key="2">
    <citation type="journal article" date="2016" name="Sci. Rep.">
        <title>Dictyocaulus viviparus genome, variome and transcriptome elucidate lungworm biology and support future intervention.</title>
        <authorList>
            <person name="McNulty S.N."/>
            <person name="Strube C."/>
            <person name="Rosa B.A."/>
            <person name="Martin J.C."/>
            <person name="Tyagi R."/>
            <person name="Choi Y.J."/>
            <person name="Wang Q."/>
            <person name="Hallsworth Pepin K."/>
            <person name="Zhang X."/>
            <person name="Ozersky P."/>
            <person name="Wilson R.K."/>
            <person name="Sternberg P.W."/>
            <person name="Gasser R.B."/>
            <person name="Mitreva M."/>
        </authorList>
    </citation>
    <scope>NUCLEOTIDE SEQUENCE [LARGE SCALE GENOMIC DNA]</scope>
    <source>
        <strain evidence="6">HannoverDv2000</strain>
    </source>
</reference>
<dbReference type="InterPro" id="IPR013256">
    <property type="entry name" value="Chromatin_SPT2"/>
</dbReference>
<comment type="similarity">
    <text evidence="1">Belongs to the SPT2 family.</text>
</comment>
<evidence type="ECO:0000256" key="2">
    <source>
        <dbReference type="ARBA" id="ARBA00023054"/>
    </source>
</evidence>
<dbReference type="Pfam" id="PF08243">
    <property type="entry name" value="SPT2"/>
    <property type="match status" value="1"/>
</dbReference>
<protein>
    <submittedName>
        <fullName evidence="5">Uncharacterized protein</fullName>
    </submittedName>
</protein>
<accession>A0A0D8XRS0</accession>
<feature type="coiled-coil region" evidence="3">
    <location>
        <begin position="7"/>
        <end position="34"/>
    </location>
</feature>
<feature type="compositionally biased region" description="Polar residues" evidence="4">
    <location>
        <begin position="151"/>
        <end position="160"/>
    </location>
</feature>
<feature type="compositionally biased region" description="Basic and acidic residues" evidence="4">
    <location>
        <begin position="314"/>
        <end position="329"/>
    </location>
</feature>
<dbReference type="AlphaFoldDB" id="A0A0D8XRS0"/>
<dbReference type="OrthoDB" id="5871802at2759"/>
<gene>
    <name evidence="5" type="ORF">DICVIV_06722</name>
</gene>
<sequence>MDFMRLLDTANKNAKNVSKKLDDLKTEVDSERRAELKRIEEERIKKIEILKRKKSSSKPSQEVKKFVIPKKKKDVENDDKAKVLAYLAKKSEEERQLLMQKKAEKERLIQLRLQAHGGKEEQDRLATQYRDGVYKALAQRRKLDEKIKRSGASSLKQTQHSSSMSNNQISMSRRDQSSSNKPFSDQLKRPKLNNTTSDRKVKTAPAIGFSELMKAAQDIAEGKDVRLVEKSVQQTCNEQQRDITTNRITSSNLASKKNRVDGEHKRFIDRASDKSAEKSSLQSSSTRKPANRSFSSSTPTEKLCPSSSKSIKKLTCEDLDVKDRKDQKGRFKKGPTPPPLIPQAVPGKRYLPGDIRYKQAMEMAKQSSGGVNSEDRPGSSKLSLPSQIPRVDSNRIISTDRERPRDRPHIYPQMKRDQHSYDKNERFQKQNLSNNHRVNSERHGEYREHGKKSEQRHNSYKRAYSYDDLQDEEYDDEYDSEMEDFIDDSGLDMEELSRQEFEETLKMVNPKYNKKKWRERERKISLKDMHADYRTIAREEARSARIGLIEDLQEATKGKSEAL</sequence>
<evidence type="ECO:0000256" key="1">
    <source>
        <dbReference type="ARBA" id="ARBA00006461"/>
    </source>
</evidence>
<feature type="compositionally biased region" description="Low complexity" evidence="4">
    <location>
        <begin position="161"/>
        <end position="171"/>
    </location>
</feature>
<feature type="compositionally biased region" description="Basic and acidic residues" evidence="4">
    <location>
        <begin position="258"/>
        <end position="277"/>
    </location>
</feature>
<keyword evidence="2 3" id="KW-0175">Coiled coil</keyword>
<evidence type="ECO:0000313" key="6">
    <source>
        <dbReference type="Proteomes" id="UP000053766"/>
    </source>
</evidence>
<evidence type="ECO:0000313" key="5">
    <source>
        <dbReference type="EMBL" id="KJH47200.1"/>
    </source>
</evidence>
<proteinExistence type="inferred from homology"/>
<organism evidence="5 6">
    <name type="scientific">Dictyocaulus viviparus</name>
    <name type="common">Bovine lungworm</name>
    <dbReference type="NCBI Taxonomy" id="29172"/>
    <lineage>
        <taxon>Eukaryota</taxon>
        <taxon>Metazoa</taxon>
        <taxon>Ecdysozoa</taxon>
        <taxon>Nematoda</taxon>
        <taxon>Chromadorea</taxon>
        <taxon>Rhabditida</taxon>
        <taxon>Rhabditina</taxon>
        <taxon>Rhabditomorpha</taxon>
        <taxon>Strongyloidea</taxon>
        <taxon>Metastrongylidae</taxon>
        <taxon>Dictyocaulus</taxon>
    </lineage>
</organism>